<reference evidence="1" key="1">
    <citation type="journal article" date="2021" name="Proc. Natl. Acad. Sci. U.S.A.">
        <title>A Catalog of Tens of Thousands of Viruses from Human Metagenomes Reveals Hidden Associations with Chronic Diseases.</title>
        <authorList>
            <person name="Tisza M.J."/>
            <person name="Buck C.B."/>
        </authorList>
    </citation>
    <scope>NUCLEOTIDE SEQUENCE</scope>
    <source>
        <strain evidence="1">CtigT3</strain>
    </source>
</reference>
<organism evidence="1">
    <name type="scientific">Siphoviridae sp. ctigT3</name>
    <dbReference type="NCBI Taxonomy" id="2826434"/>
    <lineage>
        <taxon>Viruses</taxon>
        <taxon>Duplodnaviria</taxon>
        <taxon>Heunggongvirae</taxon>
        <taxon>Uroviricota</taxon>
        <taxon>Caudoviricetes</taxon>
    </lineage>
</organism>
<sequence>MTISLNAYSLGLKPLRAGDRKGQSGDICSWSNQQKACVTSEVVRELGFGLIADCQVFFKGASKNVRTSDSPVVPEGGLVKRDAAAYLFKRKDFFFRFVCDLENLVLVRKVSGHCDGANRFELLNPEGSCCLCAFRGGFLDGFKLGGFDCLAKEVQNLSKYFFQVIECGHSFFLRDNEHCFVQKPNNKGFHGLLLSVSNFCLPALFSHALGKAFPVLHFASIRLA</sequence>
<accession>A0A8S5MTB0</accession>
<proteinExistence type="predicted"/>
<dbReference type="EMBL" id="BK014981">
    <property type="protein sequence ID" value="DAD85402.1"/>
    <property type="molecule type" value="Genomic_DNA"/>
</dbReference>
<protein>
    <submittedName>
        <fullName evidence="1">Uncharacterized protein</fullName>
    </submittedName>
</protein>
<name>A0A8S5MTB0_9CAUD</name>
<evidence type="ECO:0000313" key="1">
    <source>
        <dbReference type="EMBL" id="DAD85402.1"/>
    </source>
</evidence>